<dbReference type="RefSeq" id="WP_302036409.1">
    <property type="nucleotide sequence ID" value="NZ_JAUKPO010000002.1"/>
</dbReference>
<evidence type="ECO:0000313" key="2">
    <source>
        <dbReference type="Proteomes" id="UP001168528"/>
    </source>
</evidence>
<dbReference type="EMBL" id="JAUKPO010000002">
    <property type="protein sequence ID" value="MDO1445606.1"/>
    <property type="molecule type" value="Genomic_DNA"/>
</dbReference>
<protein>
    <submittedName>
        <fullName evidence="1">Uncharacterized protein</fullName>
    </submittedName>
</protein>
<reference evidence="1" key="1">
    <citation type="submission" date="2023-07" db="EMBL/GenBank/DDBJ databases">
        <title>The genome sequence of Rhodocytophaga aerolata KACC 12507.</title>
        <authorList>
            <person name="Zhang X."/>
        </authorList>
    </citation>
    <scope>NUCLEOTIDE SEQUENCE</scope>
    <source>
        <strain evidence="1">KACC 12507</strain>
    </source>
</reference>
<organism evidence="1 2">
    <name type="scientific">Rhodocytophaga aerolata</name>
    <dbReference type="NCBI Taxonomy" id="455078"/>
    <lineage>
        <taxon>Bacteria</taxon>
        <taxon>Pseudomonadati</taxon>
        <taxon>Bacteroidota</taxon>
        <taxon>Cytophagia</taxon>
        <taxon>Cytophagales</taxon>
        <taxon>Rhodocytophagaceae</taxon>
        <taxon>Rhodocytophaga</taxon>
    </lineage>
</organism>
<keyword evidence="2" id="KW-1185">Reference proteome</keyword>
<sequence>MLNYNIIKAYQSIILSYRQLQMSIAELIEASGARHREIWTRLGFTKDTFYRRLRVHDWKIQELQVIIPFLTRKVKHKDPELYQKLGGDVITQTAVQEMESKDTVRRSNV</sequence>
<dbReference type="Proteomes" id="UP001168528">
    <property type="component" value="Unassembled WGS sequence"/>
</dbReference>
<accession>A0ABT8R0J5</accession>
<proteinExistence type="predicted"/>
<gene>
    <name evidence="1" type="ORF">Q0590_05065</name>
</gene>
<evidence type="ECO:0000313" key="1">
    <source>
        <dbReference type="EMBL" id="MDO1445606.1"/>
    </source>
</evidence>
<comment type="caution">
    <text evidence="1">The sequence shown here is derived from an EMBL/GenBank/DDBJ whole genome shotgun (WGS) entry which is preliminary data.</text>
</comment>
<name>A0ABT8R0J5_9BACT</name>